<keyword evidence="6" id="KW-0239">DNA-directed DNA polymerase</keyword>
<sequence>MIIFLYGKDTYRSKQQLKKMVDKFKVERDPQGYNVVELDCNKETSGNIMSQLLTSPFLADKKMIILKNLLSNSDHKDFLPELMARIESTQGGPSSSGKKGLPEENIVMFWEGNDTFKTKNAKTFFALLKKEKFAQSFPEMKGFELSNWIKSEIVSRGGKIEMKALNFLSSNFGSDMWTLSTLIDQLVSYTNEEITLGDVQKFVEEKVDDSIFNLVDAIVAGQKDKAFKMIRKQYENGEDAQYIFAMILRQFRILLEMREVYEKQDNIHSSDLAKMLGLHPFVVTKSMSFVKRYTLSQIKDIYLKLLEMDTKTKTGQGGQSFLLDVFVGTI</sequence>
<evidence type="ECO:0000256" key="6">
    <source>
        <dbReference type="ARBA" id="ARBA00022932"/>
    </source>
</evidence>
<evidence type="ECO:0000256" key="7">
    <source>
        <dbReference type="ARBA" id="ARBA00034754"/>
    </source>
</evidence>
<dbReference type="InterPro" id="IPR008921">
    <property type="entry name" value="DNA_pol3_clamp-load_cplx_C"/>
</dbReference>
<accession>A0A2M7VBV4</accession>
<dbReference type="GO" id="GO:0006261">
    <property type="term" value="P:DNA-templated DNA replication"/>
    <property type="evidence" value="ECO:0007669"/>
    <property type="project" value="TreeGrafter"/>
</dbReference>
<organism evidence="11 12">
    <name type="scientific">Candidatus Magasanikbacteria bacterium CG_4_10_14_0_2_um_filter_33_14</name>
    <dbReference type="NCBI Taxonomy" id="1974636"/>
    <lineage>
        <taxon>Bacteria</taxon>
        <taxon>Candidatus Magasanikiibacteriota</taxon>
    </lineage>
</organism>
<dbReference type="Pfam" id="PF06144">
    <property type="entry name" value="DNA_pol3_delta"/>
    <property type="match status" value="1"/>
</dbReference>
<comment type="catalytic activity">
    <reaction evidence="8">
        <text>DNA(n) + a 2'-deoxyribonucleoside 5'-triphosphate = DNA(n+1) + diphosphate</text>
        <dbReference type="Rhea" id="RHEA:22508"/>
        <dbReference type="Rhea" id="RHEA-COMP:17339"/>
        <dbReference type="Rhea" id="RHEA-COMP:17340"/>
        <dbReference type="ChEBI" id="CHEBI:33019"/>
        <dbReference type="ChEBI" id="CHEBI:61560"/>
        <dbReference type="ChEBI" id="CHEBI:173112"/>
        <dbReference type="EC" id="2.7.7.7"/>
    </reaction>
</comment>
<evidence type="ECO:0000256" key="1">
    <source>
        <dbReference type="ARBA" id="ARBA00012417"/>
    </source>
</evidence>
<keyword evidence="4" id="KW-0548">Nucleotidyltransferase</keyword>
<dbReference type="Gene3D" id="1.20.272.10">
    <property type="match status" value="1"/>
</dbReference>
<dbReference type="GO" id="GO:0009360">
    <property type="term" value="C:DNA polymerase III complex"/>
    <property type="evidence" value="ECO:0007669"/>
    <property type="project" value="InterPro"/>
</dbReference>
<feature type="domain" description="DNA polymerase III delta subunit-like C-terminal" evidence="10">
    <location>
        <begin position="209"/>
        <end position="327"/>
    </location>
</feature>
<evidence type="ECO:0000256" key="5">
    <source>
        <dbReference type="ARBA" id="ARBA00022705"/>
    </source>
</evidence>
<gene>
    <name evidence="11" type="primary">holA</name>
    <name evidence="11" type="ORF">COX80_00675</name>
</gene>
<evidence type="ECO:0000256" key="2">
    <source>
        <dbReference type="ARBA" id="ARBA00017703"/>
    </source>
</evidence>
<dbReference type="EC" id="2.7.7.7" evidence="1"/>
<evidence type="ECO:0000256" key="8">
    <source>
        <dbReference type="ARBA" id="ARBA00049244"/>
    </source>
</evidence>
<dbReference type="Gene3D" id="3.40.50.300">
    <property type="entry name" value="P-loop containing nucleotide triphosphate hydrolases"/>
    <property type="match status" value="1"/>
</dbReference>
<dbReference type="Pfam" id="PF21694">
    <property type="entry name" value="DNA_pol3_delta_C"/>
    <property type="match status" value="1"/>
</dbReference>
<evidence type="ECO:0000259" key="9">
    <source>
        <dbReference type="Pfam" id="PF06144"/>
    </source>
</evidence>
<dbReference type="SUPFAM" id="SSF52540">
    <property type="entry name" value="P-loop containing nucleoside triphosphate hydrolases"/>
    <property type="match status" value="1"/>
</dbReference>
<dbReference type="SUPFAM" id="SSF48019">
    <property type="entry name" value="post-AAA+ oligomerization domain-like"/>
    <property type="match status" value="1"/>
</dbReference>
<dbReference type="InterPro" id="IPR010372">
    <property type="entry name" value="DNA_pol3_delta_N"/>
</dbReference>
<dbReference type="GO" id="GO:0003677">
    <property type="term" value="F:DNA binding"/>
    <property type="evidence" value="ECO:0007669"/>
    <property type="project" value="InterPro"/>
</dbReference>
<dbReference type="InterPro" id="IPR005790">
    <property type="entry name" value="DNA_polIII_delta"/>
</dbReference>
<dbReference type="InterPro" id="IPR048466">
    <property type="entry name" value="DNA_pol3_delta-like_C"/>
</dbReference>
<dbReference type="AlphaFoldDB" id="A0A2M7VBV4"/>
<evidence type="ECO:0000259" key="10">
    <source>
        <dbReference type="Pfam" id="PF21694"/>
    </source>
</evidence>
<evidence type="ECO:0000256" key="4">
    <source>
        <dbReference type="ARBA" id="ARBA00022695"/>
    </source>
</evidence>
<dbReference type="EMBL" id="PFPL01000011">
    <property type="protein sequence ID" value="PIZ96666.1"/>
    <property type="molecule type" value="Genomic_DNA"/>
</dbReference>
<reference evidence="12" key="1">
    <citation type="submission" date="2017-09" db="EMBL/GenBank/DDBJ databases">
        <title>Depth-based differentiation of microbial function through sediment-hosted aquifers and enrichment of novel symbionts in the deep terrestrial subsurface.</title>
        <authorList>
            <person name="Probst A.J."/>
            <person name="Ladd B."/>
            <person name="Jarett J.K."/>
            <person name="Geller-Mcgrath D.E."/>
            <person name="Sieber C.M.K."/>
            <person name="Emerson J.B."/>
            <person name="Anantharaman K."/>
            <person name="Thomas B.C."/>
            <person name="Malmstrom R."/>
            <person name="Stieglmeier M."/>
            <person name="Klingl A."/>
            <person name="Woyke T."/>
            <person name="Ryan C.M."/>
            <person name="Banfield J.F."/>
        </authorList>
    </citation>
    <scope>NUCLEOTIDE SEQUENCE [LARGE SCALE GENOMIC DNA]</scope>
</reference>
<dbReference type="Gene3D" id="1.10.8.60">
    <property type="match status" value="1"/>
</dbReference>
<keyword evidence="5" id="KW-0235">DNA replication</keyword>
<keyword evidence="3" id="KW-0808">Transferase</keyword>
<comment type="similarity">
    <text evidence="7">Belongs to the DNA polymerase HolA subunit family.</text>
</comment>
<dbReference type="Proteomes" id="UP000231453">
    <property type="component" value="Unassembled WGS sequence"/>
</dbReference>
<proteinExistence type="inferred from homology"/>
<comment type="caution">
    <text evidence="11">The sequence shown here is derived from an EMBL/GenBank/DDBJ whole genome shotgun (WGS) entry which is preliminary data.</text>
</comment>
<dbReference type="PANTHER" id="PTHR34388:SF1">
    <property type="entry name" value="DNA POLYMERASE III SUBUNIT DELTA"/>
    <property type="match status" value="1"/>
</dbReference>
<dbReference type="InterPro" id="IPR027417">
    <property type="entry name" value="P-loop_NTPase"/>
</dbReference>
<name>A0A2M7VBV4_9BACT</name>
<feature type="domain" description="DNA polymerase III delta N-terminal" evidence="9">
    <location>
        <begin position="4"/>
        <end position="76"/>
    </location>
</feature>
<dbReference type="GO" id="GO:0003887">
    <property type="term" value="F:DNA-directed DNA polymerase activity"/>
    <property type="evidence" value="ECO:0007669"/>
    <property type="project" value="UniProtKB-KW"/>
</dbReference>
<dbReference type="PANTHER" id="PTHR34388">
    <property type="entry name" value="DNA POLYMERASE III SUBUNIT DELTA"/>
    <property type="match status" value="1"/>
</dbReference>
<evidence type="ECO:0000256" key="3">
    <source>
        <dbReference type="ARBA" id="ARBA00022679"/>
    </source>
</evidence>
<evidence type="ECO:0000313" key="12">
    <source>
        <dbReference type="Proteomes" id="UP000231453"/>
    </source>
</evidence>
<dbReference type="NCBIfam" id="TIGR01128">
    <property type="entry name" value="holA"/>
    <property type="match status" value="1"/>
</dbReference>
<evidence type="ECO:0000313" key="11">
    <source>
        <dbReference type="EMBL" id="PIZ96666.1"/>
    </source>
</evidence>
<protein>
    <recommendedName>
        <fullName evidence="2">DNA polymerase III subunit delta</fullName>
        <ecNumber evidence="1">2.7.7.7</ecNumber>
    </recommendedName>
</protein>